<proteinExistence type="predicted"/>
<feature type="transmembrane region" description="Helical" evidence="8">
    <location>
        <begin position="260"/>
        <end position="285"/>
    </location>
</feature>
<dbReference type="Pfam" id="PF00520">
    <property type="entry name" value="Ion_trans"/>
    <property type="match status" value="1"/>
</dbReference>
<dbReference type="SUPFAM" id="SSF51206">
    <property type="entry name" value="cAMP-binding domain-like"/>
    <property type="match status" value="1"/>
</dbReference>
<comment type="subcellular location">
    <subcellularLocation>
        <location evidence="1">Cell membrane</location>
        <topology evidence="1">Multi-pass membrane protein</topology>
    </subcellularLocation>
</comment>
<keyword evidence="6" id="KW-0406">Ion transport</keyword>
<keyword evidence="5 8" id="KW-1133">Transmembrane helix</keyword>
<dbReference type="Gene3D" id="2.60.120.10">
    <property type="entry name" value="Jelly Rolls"/>
    <property type="match status" value="1"/>
</dbReference>
<dbReference type="GeneID" id="106810526"/>
<reference evidence="11" key="1">
    <citation type="submission" date="2025-08" db="UniProtKB">
        <authorList>
            <consortium name="RefSeq"/>
        </authorList>
    </citation>
    <scope>IDENTIFICATION</scope>
</reference>
<dbReference type="Gene3D" id="1.10.287.70">
    <property type="match status" value="1"/>
</dbReference>
<dbReference type="InterPro" id="IPR051413">
    <property type="entry name" value="K/Na_HCN_channel"/>
</dbReference>
<evidence type="ECO:0000256" key="6">
    <source>
        <dbReference type="ARBA" id="ARBA00023065"/>
    </source>
</evidence>
<keyword evidence="4 8" id="KW-0812">Transmembrane</keyword>
<keyword evidence="10" id="KW-1185">Reference proteome</keyword>
<dbReference type="PANTHER" id="PTHR45689">
    <property type="entry name" value="I[[H]] CHANNEL, ISOFORM E"/>
    <property type="match status" value="1"/>
</dbReference>
<name>A0ABM1EB21_PRICU</name>
<feature type="transmembrane region" description="Helical" evidence="8">
    <location>
        <begin position="104"/>
        <end position="128"/>
    </location>
</feature>
<accession>A0ABM1EB21</accession>
<gene>
    <name evidence="11" type="primary">LOC106810526</name>
</gene>
<evidence type="ECO:0000259" key="9">
    <source>
        <dbReference type="PROSITE" id="PS50042"/>
    </source>
</evidence>
<feature type="domain" description="Cyclic nucleotide-binding" evidence="9">
    <location>
        <begin position="402"/>
        <end position="501"/>
    </location>
</feature>
<dbReference type="RefSeq" id="XP_014669392.1">
    <property type="nucleotide sequence ID" value="XM_014813906.1"/>
</dbReference>
<dbReference type="Proteomes" id="UP000695022">
    <property type="component" value="Unplaced"/>
</dbReference>
<evidence type="ECO:0000256" key="5">
    <source>
        <dbReference type="ARBA" id="ARBA00022989"/>
    </source>
</evidence>
<evidence type="ECO:0000256" key="7">
    <source>
        <dbReference type="ARBA" id="ARBA00023136"/>
    </source>
</evidence>
<dbReference type="PANTHER" id="PTHR45689:SF5">
    <property type="entry name" value="I[[H]] CHANNEL, ISOFORM E"/>
    <property type="match status" value="1"/>
</dbReference>
<dbReference type="SMART" id="SM00100">
    <property type="entry name" value="cNMP"/>
    <property type="match status" value="1"/>
</dbReference>
<sequence>MVASSESIVKDYLSPKLKDPKAVHLGDELSLYGVPRDHDVGLNDTDIDVRAPSFLEVHLLSIFEPTENRIAMKLFGSKKALENEKNRQRAAGFMIIHPLSNFRFYWDLTMLVLLVANLIILPVAIAFFNDDLSARWVVFNIMADTIFIIDILVNFRTGVMSPETADQVILEPRAIAQQYLKTWFSLDLISSMPIDYIFFIFQQMQADNLNSQELEQIIQAGRALKILRLAKLLSLLRLLRLSRLVRYVSQWEQFLNMASLFVRIFNLISMMLLIGHWSGCLQFLVPMLQDFPLKSWVAINELQLVPWYEQYSWALFKAMSHMLCIGYGRFPPQHMTELQQVDEYMCYRKLPREMRLNIQDFFEHRYGGKYFDEGNILGELSEKLREDVINYNCRSLVASVPFFANADPNFVTAVVTKLKYEVCQPSDIIIKEGSIGSKMYFIQEGIVDIITAEGEIATSLSDGSYFGEICLLTNARRVASVQAVTYCNLFSLSVEHFNMVLDHYPLMRQTMETIAAERLHKIGKNPSIAMSRDTENRIDRPALSIYVQGADTGSSSDEEEIRNSHMVIQHRAPTINLKDVDNSDIIV</sequence>
<dbReference type="InterPro" id="IPR013621">
    <property type="entry name" value="Ion_trans_N"/>
</dbReference>
<keyword evidence="2" id="KW-0813">Transport</keyword>
<dbReference type="InterPro" id="IPR018490">
    <property type="entry name" value="cNMP-bd_dom_sf"/>
</dbReference>
<dbReference type="Gene3D" id="1.10.287.630">
    <property type="entry name" value="Helix hairpin bin"/>
    <property type="match status" value="1"/>
</dbReference>
<dbReference type="Pfam" id="PF00027">
    <property type="entry name" value="cNMP_binding"/>
    <property type="match status" value="1"/>
</dbReference>
<dbReference type="Pfam" id="PF08412">
    <property type="entry name" value="Ion_trans_N"/>
    <property type="match status" value="1"/>
</dbReference>
<evidence type="ECO:0000313" key="10">
    <source>
        <dbReference type="Proteomes" id="UP000695022"/>
    </source>
</evidence>
<dbReference type="InterPro" id="IPR005821">
    <property type="entry name" value="Ion_trans_dom"/>
</dbReference>
<organism evidence="10 11">
    <name type="scientific">Priapulus caudatus</name>
    <name type="common">Priapulid worm</name>
    <dbReference type="NCBI Taxonomy" id="37621"/>
    <lineage>
        <taxon>Eukaryota</taxon>
        <taxon>Metazoa</taxon>
        <taxon>Ecdysozoa</taxon>
        <taxon>Scalidophora</taxon>
        <taxon>Priapulida</taxon>
        <taxon>Priapulimorpha</taxon>
        <taxon>Priapulimorphida</taxon>
        <taxon>Priapulidae</taxon>
        <taxon>Priapulus</taxon>
    </lineage>
</organism>
<protein>
    <submittedName>
        <fullName evidence="11">Potassium/sodium hyperpolarization-activated cyclic nucleotide-gated channel 1-like</fullName>
    </submittedName>
</protein>
<evidence type="ECO:0000256" key="3">
    <source>
        <dbReference type="ARBA" id="ARBA00022475"/>
    </source>
</evidence>
<evidence type="ECO:0000313" key="11">
    <source>
        <dbReference type="RefSeq" id="XP_014669392.1"/>
    </source>
</evidence>
<feature type="transmembrane region" description="Helical" evidence="8">
    <location>
        <begin position="134"/>
        <end position="153"/>
    </location>
</feature>
<keyword evidence="7 8" id="KW-0472">Membrane</keyword>
<evidence type="ECO:0000256" key="2">
    <source>
        <dbReference type="ARBA" id="ARBA00022448"/>
    </source>
</evidence>
<evidence type="ECO:0000256" key="4">
    <source>
        <dbReference type="ARBA" id="ARBA00022692"/>
    </source>
</evidence>
<dbReference type="SUPFAM" id="SSF81324">
    <property type="entry name" value="Voltage-gated potassium channels"/>
    <property type="match status" value="1"/>
</dbReference>
<dbReference type="CDD" id="cd00038">
    <property type="entry name" value="CAP_ED"/>
    <property type="match status" value="1"/>
</dbReference>
<dbReference type="PROSITE" id="PS50042">
    <property type="entry name" value="CNMP_BINDING_3"/>
    <property type="match status" value="1"/>
</dbReference>
<keyword evidence="3" id="KW-1003">Cell membrane</keyword>
<dbReference type="InterPro" id="IPR000595">
    <property type="entry name" value="cNMP-bd_dom"/>
</dbReference>
<dbReference type="InterPro" id="IPR014710">
    <property type="entry name" value="RmlC-like_jellyroll"/>
</dbReference>
<evidence type="ECO:0000256" key="1">
    <source>
        <dbReference type="ARBA" id="ARBA00004651"/>
    </source>
</evidence>
<evidence type="ECO:0000256" key="8">
    <source>
        <dbReference type="SAM" id="Phobius"/>
    </source>
</evidence>